<keyword evidence="3" id="KW-1185">Reference proteome</keyword>
<evidence type="ECO:0000256" key="1">
    <source>
        <dbReference type="SAM" id="Coils"/>
    </source>
</evidence>
<gene>
    <name evidence="2" type="ORF">SAMN05421758_10950</name>
</gene>
<comment type="caution">
    <text evidence="2">The sequence shown here is derived from an EMBL/GenBank/DDBJ whole genome shotgun (WGS) entry which is preliminary data.</text>
</comment>
<protein>
    <recommendedName>
        <fullName evidence="4">DUF4145 domain-containing protein</fullName>
    </recommendedName>
</protein>
<evidence type="ECO:0000313" key="3">
    <source>
        <dbReference type="Proteomes" id="UP000199777"/>
    </source>
</evidence>
<dbReference type="EMBL" id="FTOK01000009">
    <property type="protein sequence ID" value="SIS90609.1"/>
    <property type="molecule type" value="Genomic_DNA"/>
</dbReference>
<keyword evidence="1" id="KW-0175">Coiled coil</keyword>
<sequence>MSGTHLFGFVNTISKDLSSLVEDIEESLFSQPQSVLIQARLYTENLMKIVSKQEKLETVVPLKHAERIYRLYRQNAVEGEIYAKLEWIRKKGNKAAHDIHAATYEDGFKAHRYLFDISVWYVQVYGSYDFEAPIYKLPEPKKNESGLSEEKVKELVQPFVEQSFHQMDEMKRELQNQLEEIKKEREVLSKSKEADTEKVEQEENPQEEFFLFKYLDEEGIEYVDKRDKNGALWIIGDWGIKDKLFALKRRHLYFRFAKKGGRATNNQPAWFLLNKNFQEKPEDFKWWEKEDKNKEGSDIISKDVEKPEDAGASFSISLEVLEASDWVSKGQLKMPYHLETVNLYQTSDPVLSNLTGCSTFEDITEEKLREIYLFK</sequence>
<reference evidence="2 3" key="1">
    <citation type="submission" date="2017-01" db="EMBL/GenBank/DDBJ databases">
        <authorList>
            <person name="Varghese N."/>
            <person name="Submissions S."/>
        </authorList>
    </citation>
    <scope>NUCLEOTIDE SEQUENCE [LARGE SCALE GENOMIC DNA]</scope>
    <source>
        <strain evidence="2 3">DSM 22782</strain>
    </source>
</reference>
<dbReference type="RefSeq" id="WP_076572319.1">
    <property type="nucleotide sequence ID" value="NZ_FTOK01000009.1"/>
</dbReference>
<evidence type="ECO:0008006" key="4">
    <source>
        <dbReference type="Google" id="ProtNLM"/>
    </source>
</evidence>
<dbReference type="Proteomes" id="UP000199777">
    <property type="component" value="Unassembled WGS sequence"/>
</dbReference>
<feature type="coiled-coil region" evidence="1">
    <location>
        <begin position="160"/>
        <end position="198"/>
    </location>
</feature>
<organism evidence="2 3">
    <name type="scientific">Salimicrobium salexigens</name>
    <dbReference type="NCBI Taxonomy" id="908941"/>
    <lineage>
        <taxon>Bacteria</taxon>
        <taxon>Bacillati</taxon>
        <taxon>Bacillota</taxon>
        <taxon>Bacilli</taxon>
        <taxon>Bacillales</taxon>
        <taxon>Bacillaceae</taxon>
        <taxon>Salimicrobium</taxon>
    </lineage>
</organism>
<proteinExistence type="predicted"/>
<name>A0ABY1KXY3_9BACI</name>
<accession>A0ABY1KXY3</accession>
<evidence type="ECO:0000313" key="2">
    <source>
        <dbReference type="EMBL" id="SIS90609.1"/>
    </source>
</evidence>